<dbReference type="InterPro" id="IPR050471">
    <property type="entry name" value="AB_hydrolase"/>
</dbReference>
<dbReference type="PRINTS" id="PR00111">
    <property type="entry name" value="ABHYDROLASE"/>
</dbReference>
<dbReference type="Pfam" id="PF00561">
    <property type="entry name" value="Abhydrolase_1"/>
    <property type="match status" value="1"/>
</dbReference>
<proteinExistence type="predicted"/>
<evidence type="ECO:0000313" key="2">
    <source>
        <dbReference type="EMBL" id="TKA12509.1"/>
    </source>
</evidence>
<dbReference type="RefSeq" id="WP_136722542.1">
    <property type="nucleotide sequence ID" value="NZ_SUMC01000004.1"/>
</dbReference>
<sequence>MTTVRLNGIDFNYQRSGSGPRLLFLNGSGGTLAESAPLLAFLARHFDVAAFDQRGLGRTGLPDSPYAMADLAADAAALADHLGWELFRLLGVSFGGMVAQELAVTAPDRIERLALLCTSPGGAGGSSFPLHTLVDMAPADRAALYTRILDTRFTPEWLAGHDADRALTAGLVERSAPQKSDQVLNGEALQMAARSGHDVYERLPRVNCPTLVAAGRYDGIAPPENSAAIGKQIPNAELRLFDGGHLFFIQDPAAFPEIIRFLTAD</sequence>
<dbReference type="SUPFAM" id="SSF53474">
    <property type="entry name" value="alpha/beta-Hydrolases"/>
    <property type="match status" value="1"/>
</dbReference>
<dbReference type="PANTHER" id="PTHR43433">
    <property type="entry name" value="HYDROLASE, ALPHA/BETA FOLD FAMILY PROTEIN"/>
    <property type="match status" value="1"/>
</dbReference>
<evidence type="ECO:0000259" key="1">
    <source>
        <dbReference type="Pfam" id="PF00561"/>
    </source>
</evidence>
<comment type="caution">
    <text evidence="2">The sequence shown here is derived from an EMBL/GenBank/DDBJ whole genome shotgun (WGS) entry which is preliminary data.</text>
</comment>
<dbReference type="OrthoDB" id="495620at2"/>
<accession>A0A4V5N259</accession>
<keyword evidence="3" id="KW-1185">Reference proteome</keyword>
<gene>
    <name evidence="2" type="ORF">FCI23_06875</name>
</gene>
<dbReference type="Proteomes" id="UP000305778">
    <property type="component" value="Unassembled WGS sequence"/>
</dbReference>
<evidence type="ECO:0000313" key="3">
    <source>
        <dbReference type="Proteomes" id="UP000305778"/>
    </source>
</evidence>
<protein>
    <submittedName>
        <fullName evidence="2">Alpha/beta fold hydrolase</fullName>
    </submittedName>
</protein>
<keyword evidence="2" id="KW-0378">Hydrolase</keyword>
<reference evidence="2 3" key="1">
    <citation type="submission" date="2019-04" db="EMBL/GenBank/DDBJ databases">
        <title>Streptomyces oryziradicis sp. nov., a novel actinomycete isolated from rhizosphere soil of rice (Oryza sativa L.).</title>
        <authorList>
            <person name="Li C."/>
        </authorList>
    </citation>
    <scope>NUCLEOTIDE SEQUENCE [LARGE SCALE GENOMIC DNA]</scope>
    <source>
        <strain evidence="2 3">NEAU-C40</strain>
    </source>
</reference>
<feature type="domain" description="AB hydrolase-1" evidence="1">
    <location>
        <begin position="20"/>
        <end position="252"/>
    </location>
</feature>
<dbReference type="InterPro" id="IPR000073">
    <property type="entry name" value="AB_hydrolase_1"/>
</dbReference>
<dbReference type="PANTHER" id="PTHR43433:SF5">
    <property type="entry name" value="AB HYDROLASE-1 DOMAIN-CONTAINING PROTEIN"/>
    <property type="match status" value="1"/>
</dbReference>
<organism evidence="2 3">
    <name type="scientific">Actinacidiphila oryziradicis</name>
    <dbReference type="NCBI Taxonomy" id="2571141"/>
    <lineage>
        <taxon>Bacteria</taxon>
        <taxon>Bacillati</taxon>
        <taxon>Actinomycetota</taxon>
        <taxon>Actinomycetes</taxon>
        <taxon>Kitasatosporales</taxon>
        <taxon>Streptomycetaceae</taxon>
        <taxon>Actinacidiphila</taxon>
    </lineage>
</organism>
<dbReference type="EMBL" id="SUMC01000004">
    <property type="protein sequence ID" value="TKA12509.1"/>
    <property type="molecule type" value="Genomic_DNA"/>
</dbReference>
<dbReference type="InterPro" id="IPR029058">
    <property type="entry name" value="AB_hydrolase_fold"/>
</dbReference>
<name>A0A4V5N259_9ACTN</name>
<dbReference type="GO" id="GO:0016787">
    <property type="term" value="F:hydrolase activity"/>
    <property type="evidence" value="ECO:0007669"/>
    <property type="project" value="UniProtKB-KW"/>
</dbReference>
<dbReference type="Gene3D" id="3.40.50.1820">
    <property type="entry name" value="alpha/beta hydrolase"/>
    <property type="match status" value="1"/>
</dbReference>
<dbReference type="AlphaFoldDB" id="A0A4V5N259"/>